<dbReference type="OrthoDB" id="21416at2759"/>
<dbReference type="Pfam" id="PF24809">
    <property type="entry name" value="DUF7708"/>
    <property type="match status" value="1"/>
</dbReference>
<dbReference type="InterPro" id="IPR056125">
    <property type="entry name" value="DUF7708"/>
</dbReference>
<dbReference type="AlphaFoldDB" id="A0A3E2GX95"/>
<evidence type="ECO:0000259" key="3">
    <source>
        <dbReference type="Pfam" id="PF24809"/>
    </source>
</evidence>
<gene>
    <name evidence="5" type="ORF">B7463_g10968</name>
</gene>
<evidence type="ECO:0000259" key="4">
    <source>
        <dbReference type="Pfam" id="PF24883"/>
    </source>
</evidence>
<evidence type="ECO:0000313" key="6">
    <source>
        <dbReference type="Proteomes" id="UP000258309"/>
    </source>
</evidence>
<sequence length="903" mass="104430">MSTARAAFEIILADFKKHLTPGELQDFQFVTLNDVRETALRIQKDQENLKTMMNMARLESFLEAMNQFGKVIEVFGNANIFVAFVWGPLKFILQTASTWADSFESILEAYSQIGEHMPLLEQYQSLFGTKPHMIRVLALIYTDILKFHKKAVRMFRGKTEIWRQLFRSVWKDFGTRFKGLLEGLRLHRQLIIEQAELLHFEESQSNSQAVLAHIQQYEQDRLEKLARFKTQEQNERDQKYLAILDWFSAAQSTTASHETFREIRSPYAGSGNWILKHEKIQNWREMDPPVSSILWLNGIPGAGKTILASVITDSCLQDTSCTTGYFYCQEDDPEKNDCISIFRGLLSQLLNHCRDLIPYCYEKYLSSGEVNLTSPTLAQQLLKLFFEKIPKQFIIIDGLDECNPVQRKSVLSFFTSIVDRCDEREPGKLRVLFVSQDFPDIGKALQTADAMKLTPEDNKNDIKAYVCGWSKKIREKYGLNDEQIDFIQESTLIRSQGMFLFAKLVMENLHAQETRIDLLREIEEYPFPEGLGDAHSYERILRRLERSLVSKQWEIVRKLLGWMVCAKRPLKWREIQTAVSIDPYNQTIDFDSCSLRSSVEEYCGSLVQVLSGDRVELVHTTAKMYIMESKHIRLSAVECNLAALCLQYLTFEHFDDEVGSDDLQLFTMKGFLSFQDYAAAKWLQHIGAIIKRSTTQFSTDDESNTALQNLELGLEDFYSRYKQDITLPSIPREVEEDCEPFKSYPFHRNLVYVWNHIYQYNIKGPEARKEISLQSLSKSLSRNRDVLESLPSTSTKDITIFYGDKHFKCPRPTCFYFHEGFKDASSRGQHINRHDRPFTCAFPDCSIAEFGFSSNKDLEKHKKLFHPETMDLAHAFNTKVKPTGATPWACDKEVVFGVLRKGA</sequence>
<dbReference type="Pfam" id="PF22939">
    <property type="entry name" value="WHD_GPIID"/>
    <property type="match status" value="1"/>
</dbReference>
<proteinExistence type="predicted"/>
<feature type="non-terminal residue" evidence="5">
    <location>
        <position position="1"/>
    </location>
</feature>
<dbReference type="Gene3D" id="3.40.50.300">
    <property type="entry name" value="P-loop containing nucleotide triphosphate hydrolases"/>
    <property type="match status" value="1"/>
</dbReference>
<protein>
    <submittedName>
        <fullName evidence="5">Uncharacterized protein</fullName>
    </submittedName>
</protein>
<dbReference type="OMA" id="NHIYTHQ"/>
<dbReference type="SUPFAM" id="SSF52540">
    <property type="entry name" value="P-loop containing nucleoside triphosphate hydrolases"/>
    <property type="match status" value="1"/>
</dbReference>
<keyword evidence="1" id="KW-0677">Repeat</keyword>
<evidence type="ECO:0000256" key="1">
    <source>
        <dbReference type="ARBA" id="ARBA00022737"/>
    </source>
</evidence>
<dbReference type="STRING" id="5539.A0A3E2GX95"/>
<dbReference type="Proteomes" id="UP000258309">
    <property type="component" value="Unassembled WGS sequence"/>
</dbReference>
<dbReference type="InterPro" id="IPR054471">
    <property type="entry name" value="GPIID_WHD"/>
</dbReference>
<comment type="caution">
    <text evidence="5">The sequence shown here is derived from an EMBL/GenBank/DDBJ whole genome shotgun (WGS) entry which is preliminary data.</text>
</comment>
<evidence type="ECO:0000259" key="2">
    <source>
        <dbReference type="Pfam" id="PF22939"/>
    </source>
</evidence>
<accession>A0A3E2GX95</accession>
<dbReference type="PANTHER" id="PTHR10039:SF14">
    <property type="entry name" value="NACHT DOMAIN-CONTAINING PROTEIN"/>
    <property type="match status" value="1"/>
</dbReference>
<organism evidence="5 6">
    <name type="scientific">Scytalidium lignicola</name>
    <name type="common">Hyphomycete</name>
    <dbReference type="NCBI Taxonomy" id="5539"/>
    <lineage>
        <taxon>Eukaryota</taxon>
        <taxon>Fungi</taxon>
        <taxon>Dikarya</taxon>
        <taxon>Ascomycota</taxon>
        <taxon>Pezizomycotina</taxon>
        <taxon>Leotiomycetes</taxon>
        <taxon>Leotiomycetes incertae sedis</taxon>
        <taxon>Scytalidium</taxon>
    </lineage>
</organism>
<keyword evidence="6" id="KW-1185">Reference proteome</keyword>
<evidence type="ECO:0000313" key="5">
    <source>
        <dbReference type="EMBL" id="RFU25373.1"/>
    </source>
</evidence>
<dbReference type="EMBL" id="NCSJ02000338">
    <property type="protein sequence ID" value="RFU25373.1"/>
    <property type="molecule type" value="Genomic_DNA"/>
</dbReference>
<dbReference type="PANTHER" id="PTHR10039">
    <property type="entry name" value="AMELOGENIN"/>
    <property type="match status" value="1"/>
</dbReference>
<feature type="non-terminal residue" evidence="5">
    <location>
        <position position="903"/>
    </location>
</feature>
<reference evidence="5 6" key="1">
    <citation type="submission" date="2018-05" db="EMBL/GenBank/DDBJ databases">
        <title>Draft genome sequence of Scytalidium lignicola DSM 105466, a ubiquitous saprotrophic fungus.</title>
        <authorList>
            <person name="Buettner E."/>
            <person name="Gebauer A.M."/>
            <person name="Hofrichter M."/>
            <person name="Liers C."/>
            <person name="Kellner H."/>
        </authorList>
    </citation>
    <scope>NUCLEOTIDE SEQUENCE [LARGE SCALE GENOMIC DNA]</scope>
    <source>
        <strain evidence="5 6">DSM 105466</strain>
    </source>
</reference>
<feature type="domain" description="Nephrocystin 3-like N-terminal" evidence="4">
    <location>
        <begin position="269"/>
        <end position="435"/>
    </location>
</feature>
<dbReference type="InterPro" id="IPR027417">
    <property type="entry name" value="P-loop_NTPase"/>
</dbReference>
<dbReference type="InterPro" id="IPR056884">
    <property type="entry name" value="NPHP3-like_N"/>
</dbReference>
<name>A0A3E2GX95_SCYLI</name>
<dbReference type="Pfam" id="PF24883">
    <property type="entry name" value="NPHP3_N"/>
    <property type="match status" value="1"/>
</dbReference>
<feature type="domain" description="DUF7708" evidence="3">
    <location>
        <begin position="58"/>
        <end position="200"/>
    </location>
</feature>
<feature type="domain" description="GPI inositol-deacylase winged helix" evidence="2">
    <location>
        <begin position="552"/>
        <end position="629"/>
    </location>
</feature>